<feature type="chain" id="PRO_5042028276" evidence="1">
    <location>
        <begin position="19"/>
        <end position="156"/>
    </location>
</feature>
<sequence>MQISGIFSILAVAGVVAALPQSAPVCSNSTSTTIDYVVKTNDTLTSIANTYHSGICQIASLNNLANPNYVLSGTTLKVPTNLCQPDNTSCLPSSGGSAPCVISGPATWTVQSGETFYIIAQKLGLNYLILEAVNPDVEATNIAIGQVINVPVCPCT</sequence>
<keyword evidence="1" id="KW-0732">Signal</keyword>
<dbReference type="PROSITE" id="PS51782">
    <property type="entry name" value="LYSM"/>
    <property type="match status" value="2"/>
</dbReference>
<comment type="caution">
    <text evidence="3">The sequence shown here is derived from an EMBL/GenBank/DDBJ whole genome shotgun (WGS) entry which is preliminary data.</text>
</comment>
<accession>A0AAD9LYC2</accession>
<dbReference type="SUPFAM" id="SSF54106">
    <property type="entry name" value="LysM domain"/>
    <property type="match status" value="2"/>
</dbReference>
<dbReference type="PANTHER" id="PTHR33734:SF22">
    <property type="entry name" value="MEMBRANE-BOUND LYTIC MUREIN TRANSGLYCOSYLASE D"/>
    <property type="match status" value="1"/>
</dbReference>
<gene>
    <name evidence="3" type="ORF">LX32DRAFT_695205</name>
</gene>
<dbReference type="InterPro" id="IPR018392">
    <property type="entry name" value="LysM"/>
</dbReference>
<evidence type="ECO:0000313" key="3">
    <source>
        <dbReference type="EMBL" id="KAK2026936.1"/>
    </source>
</evidence>
<dbReference type="Proteomes" id="UP001232148">
    <property type="component" value="Unassembled WGS sequence"/>
</dbReference>
<proteinExistence type="predicted"/>
<evidence type="ECO:0000313" key="4">
    <source>
        <dbReference type="Proteomes" id="UP001232148"/>
    </source>
</evidence>
<dbReference type="InterPro" id="IPR036779">
    <property type="entry name" value="LysM_dom_sf"/>
</dbReference>
<dbReference type="EMBL" id="MU842904">
    <property type="protein sequence ID" value="KAK2026936.1"/>
    <property type="molecule type" value="Genomic_DNA"/>
</dbReference>
<evidence type="ECO:0000256" key="1">
    <source>
        <dbReference type="SAM" id="SignalP"/>
    </source>
</evidence>
<dbReference type="Gene3D" id="3.10.350.10">
    <property type="entry name" value="LysM domain"/>
    <property type="match status" value="2"/>
</dbReference>
<dbReference type="CDD" id="cd00118">
    <property type="entry name" value="LysM"/>
    <property type="match status" value="2"/>
</dbReference>
<feature type="domain" description="LysM" evidence="2">
    <location>
        <begin position="106"/>
        <end position="150"/>
    </location>
</feature>
<keyword evidence="4" id="KW-1185">Reference proteome</keyword>
<dbReference type="SMART" id="SM00257">
    <property type="entry name" value="LysM"/>
    <property type="match status" value="2"/>
</dbReference>
<evidence type="ECO:0000259" key="2">
    <source>
        <dbReference type="PROSITE" id="PS51782"/>
    </source>
</evidence>
<feature type="signal peptide" evidence="1">
    <location>
        <begin position="1"/>
        <end position="18"/>
    </location>
</feature>
<dbReference type="AlphaFoldDB" id="A0AAD9LYC2"/>
<organism evidence="3 4">
    <name type="scientific">Colletotrichum zoysiae</name>
    <dbReference type="NCBI Taxonomy" id="1216348"/>
    <lineage>
        <taxon>Eukaryota</taxon>
        <taxon>Fungi</taxon>
        <taxon>Dikarya</taxon>
        <taxon>Ascomycota</taxon>
        <taxon>Pezizomycotina</taxon>
        <taxon>Sordariomycetes</taxon>
        <taxon>Hypocreomycetidae</taxon>
        <taxon>Glomerellales</taxon>
        <taxon>Glomerellaceae</taxon>
        <taxon>Colletotrichum</taxon>
        <taxon>Colletotrichum graminicola species complex</taxon>
    </lineage>
</organism>
<dbReference type="PANTHER" id="PTHR33734">
    <property type="entry name" value="LYSM DOMAIN-CONTAINING GPI-ANCHORED PROTEIN 2"/>
    <property type="match status" value="1"/>
</dbReference>
<protein>
    <submittedName>
        <fullName evidence="3">LysM domain-containing protein</fullName>
    </submittedName>
</protein>
<dbReference type="Pfam" id="PF01476">
    <property type="entry name" value="LysM"/>
    <property type="match status" value="2"/>
</dbReference>
<name>A0AAD9LYC2_9PEZI</name>
<feature type="domain" description="LysM" evidence="2">
    <location>
        <begin position="34"/>
        <end position="78"/>
    </location>
</feature>
<reference evidence="3" key="1">
    <citation type="submission" date="2021-06" db="EMBL/GenBank/DDBJ databases">
        <title>Comparative genomics, transcriptomics and evolutionary studies reveal genomic signatures of adaptation to plant cell wall in hemibiotrophic fungi.</title>
        <authorList>
            <consortium name="DOE Joint Genome Institute"/>
            <person name="Baroncelli R."/>
            <person name="Diaz J.F."/>
            <person name="Benocci T."/>
            <person name="Peng M."/>
            <person name="Battaglia E."/>
            <person name="Haridas S."/>
            <person name="Andreopoulos W."/>
            <person name="Labutti K."/>
            <person name="Pangilinan J."/>
            <person name="Floch G.L."/>
            <person name="Makela M.R."/>
            <person name="Henrissat B."/>
            <person name="Grigoriev I.V."/>
            <person name="Crouch J.A."/>
            <person name="De Vries R.P."/>
            <person name="Sukno S.A."/>
            <person name="Thon M.R."/>
        </authorList>
    </citation>
    <scope>NUCLEOTIDE SEQUENCE</scope>
    <source>
        <strain evidence="3">MAFF235873</strain>
    </source>
</reference>